<dbReference type="SMART" id="SM00297">
    <property type="entry name" value="BROMO"/>
    <property type="match status" value="1"/>
</dbReference>
<gene>
    <name evidence="10" type="ORF">D910_10811</name>
</gene>
<dbReference type="STRING" id="77166.U4UK73"/>
<evidence type="ECO:0000256" key="8">
    <source>
        <dbReference type="SAM" id="MobiDB-lite"/>
    </source>
</evidence>
<dbReference type="CDD" id="cd05513">
    <property type="entry name" value="Bromo_brd7_like"/>
    <property type="match status" value="1"/>
</dbReference>
<dbReference type="InterPro" id="IPR021900">
    <property type="entry name" value="DUF3512"/>
</dbReference>
<feature type="compositionally biased region" description="Basic and acidic residues" evidence="8">
    <location>
        <begin position="27"/>
        <end position="36"/>
    </location>
</feature>
<dbReference type="Proteomes" id="UP000030742">
    <property type="component" value="Unassembled WGS sequence"/>
</dbReference>
<keyword evidence="2" id="KW-0805">Transcription regulation</keyword>
<feature type="compositionally biased region" description="Basic residues" evidence="8">
    <location>
        <begin position="92"/>
        <end position="106"/>
    </location>
</feature>
<dbReference type="InterPro" id="IPR001487">
    <property type="entry name" value="Bromodomain"/>
</dbReference>
<feature type="region of interest" description="Disordered" evidence="8">
    <location>
        <begin position="90"/>
        <end position="161"/>
    </location>
</feature>
<dbReference type="OrthoDB" id="21648at2759"/>
<organism evidence="10 11">
    <name type="scientific">Dendroctonus ponderosae</name>
    <name type="common">Mountain pine beetle</name>
    <dbReference type="NCBI Taxonomy" id="77166"/>
    <lineage>
        <taxon>Eukaryota</taxon>
        <taxon>Metazoa</taxon>
        <taxon>Ecdysozoa</taxon>
        <taxon>Arthropoda</taxon>
        <taxon>Hexapoda</taxon>
        <taxon>Insecta</taxon>
        <taxon>Pterygota</taxon>
        <taxon>Neoptera</taxon>
        <taxon>Endopterygota</taxon>
        <taxon>Coleoptera</taxon>
        <taxon>Polyphaga</taxon>
        <taxon>Cucujiformia</taxon>
        <taxon>Curculionidae</taxon>
        <taxon>Scolytinae</taxon>
        <taxon>Dendroctonus</taxon>
    </lineage>
</organism>
<dbReference type="PRINTS" id="PR00503">
    <property type="entry name" value="BROMODOMAIN"/>
</dbReference>
<dbReference type="GO" id="GO:0006357">
    <property type="term" value="P:regulation of transcription by RNA polymerase II"/>
    <property type="evidence" value="ECO:0007669"/>
    <property type="project" value="TreeGrafter"/>
</dbReference>
<evidence type="ECO:0000256" key="3">
    <source>
        <dbReference type="ARBA" id="ARBA00023117"/>
    </source>
</evidence>
<evidence type="ECO:0000256" key="7">
    <source>
        <dbReference type="SAM" id="Coils"/>
    </source>
</evidence>
<feature type="compositionally biased region" description="Polar residues" evidence="8">
    <location>
        <begin position="1"/>
        <end position="15"/>
    </location>
</feature>
<evidence type="ECO:0000256" key="4">
    <source>
        <dbReference type="ARBA" id="ARBA00023163"/>
    </source>
</evidence>
<dbReference type="Pfam" id="PF00439">
    <property type="entry name" value="Bromodomain"/>
    <property type="match status" value="1"/>
</dbReference>
<feature type="compositionally biased region" description="Basic residues" evidence="8">
    <location>
        <begin position="114"/>
        <end position="127"/>
    </location>
</feature>
<reference evidence="10 11" key="1">
    <citation type="journal article" date="2013" name="Genome Biol.">
        <title>Draft genome of the mountain pine beetle, Dendroctonus ponderosae Hopkins, a major forest pest.</title>
        <authorList>
            <person name="Keeling C.I."/>
            <person name="Yuen M.M."/>
            <person name="Liao N.Y."/>
            <person name="Docking T.R."/>
            <person name="Chan S.K."/>
            <person name="Taylor G.A."/>
            <person name="Palmquist D.L."/>
            <person name="Jackman S.D."/>
            <person name="Nguyen A."/>
            <person name="Li M."/>
            <person name="Henderson H."/>
            <person name="Janes J.K."/>
            <person name="Zhao Y."/>
            <person name="Pandoh P."/>
            <person name="Moore R."/>
            <person name="Sperling F.A."/>
            <person name="Huber D.P."/>
            <person name="Birol I."/>
            <person name="Jones S.J."/>
            <person name="Bohlmann J."/>
        </authorList>
    </citation>
    <scope>NUCLEOTIDE SEQUENCE</scope>
</reference>
<evidence type="ECO:0000256" key="6">
    <source>
        <dbReference type="PROSITE-ProRule" id="PRU00035"/>
    </source>
</evidence>
<feature type="domain" description="Bromo" evidence="9">
    <location>
        <begin position="185"/>
        <end position="255"/>
    </location>
</feature>
<accession>U4UK73</accession>
<evidence type="ECO:0000256" key="1">
    <source>
        <dbReference type="ARBA" id="ARBA00004123"/>
    </source>
</evidence>
<sequence length="694" mass="78463">MDTQNSHLLTETEINSCPRKHKKHKRDKEDRDDKPQLKLILKAMSEKYACVGSNNTPEHEDDYTRAGVSILNEVDDAGLLIDQNDPTYALYRAHHKKSKKKKKKKDKSKDKDREKKHKHHHREKKRKRDEMEDGENIEDMDTSLGVYPLEGSPNTHREPRTCVIKKIQERTSLSKALDHLLTMLEKKDPQNFFAWPVTDAIAPGYSKIISKPMDFSTMRQKVEDGQYNNLKEFTDDFHLMCENAMKYNHADTVYYKASKKLLQAGQKILQTDKLGWLLQIAPELTEAELGFEVTPEMRASVNRPDDAETQIKTENKEPPTPEEILAQAKAAARLARARLKGYGPSMGYIRSRREGVAQLAILVGNNMGKKKGVAPLGSVVGRLADGTAHLQGFREDRRNTARAVKPLYYGAFGSYAPSHDSAFANLTKDESALVMRTYGSDQAVQYAESVQDFVKGCDYAECLVDSLLDLLTGGDHSKTKTSLEEGKRLKDEEEAVRTVLETPPTDTVKVNVDELKSLNGLYYFKNIYSIYHIDILVYIYISFNGNPNASYLEFGIDVKFLDSMEDEIKQTEEQHEMQQKLNDMCQLLEKLQKTQYERLSQPPPLSLNNLSGPTREETTIAEQCVDGLTEITKKVTPAAVAPVPAIRRALGVPVAPSVPDPETDLELELRQLLEQAQQPAHLEADNAIEDILMD</sequence>
<evidence type="ECO:0000256" key="2">
    <source>
        <dbReference type="ARBA" id="ARBA00023015"/>
    </source>
</evidence>
<dbReference type="PANTHER" id="PTHR22881:SF27">
    <property type="entry name" value="BROMODOMAIN CONTAINING 7_9"/>
    <property type="match status" value="1"/>
</dbReference>
<dbReference type="EMBL" id="KB632361">
    <property type="protein sequence ID" value="ERL93522.1"/>
    <property type="molecule type" value="Genomic_DNA"/>
</dbReference>
<dbReference type="PANTHER" id="PTHR22881">
    <property type="entry name" value="BROMODOMAIN CONTAINING PROTEIN"/>
    <property type="match status" value="1"/>
</dbReference>
<feature type="coiled-coil region" evidence="7">
    <location>
        <begin position="561"/>
        <end position="594"/>
    </location>
</feature>
<dbReference type="Pfam" id="PF12024">
    <property type="entry name" value="DUF3512"/>
    <property type="match status" value="1"/>
</dbReference>
<comment type="subcellular location">
    <subcellularLocation>
        <location evidence="1">Nucleus</location>
    </subcellularLocation>
</comment>
<proteinExistence type="predicted"/>
<dbReference type="InterPro" id="IPR051831">
    <property type="entry name" value="Bromodomain_contain_prot"/>
</dbReference>
<dbReference type="GO" id="GO:0005634">
    <property type="term" value="C:nucleus"/>
    <property type="evidence" value="ECO:0007669"/>
    <property type="project" value="UniProtKB-SubCell"/>
</dbReference>
<dbReference type="Gene3D" id="1.20.920.10">
    <property type="entry name" value="Bromodomain-like"/>
    <property type="match status" value="1"/>
</dbReference>
<feature type="region of interest" description="Disordered" evidence="8">
    <location>
        <begin position="1"/>
        <end position="36"/>
    </location>
</feature>
<dbReference type="PROSITE" id="PS50014">
    <property type="entry name" value="BROMODOMAIN_2"/>
    <property type="match status" value="1"/>
</dbReference>
<protein>
    <recommendedName>
        <fullName evidence="9">Bromo domain-containing protein</fullName>
    </recommendedName>
</protein>
<evidence type="ECO:0000313" key="11">
    <source>
        <dbReference type="Proteomes" id="UP000030742"/>
    </source>
</evidence>
<keyword evidence="4" id="KW-0804">Transcription</keyword>
<keyword evidence="5" id="KW-0539">Nucleus</keyword>
<dbReference type="SUPFAM" id="SSF47370">
    <property type="entry name" value="Bromodomain"/>
    <property type="match status" value="1"/>
</dbReference>
<evidence type="ECO:0000313" key="10">
    <source>
        <dbReference type="EMBL" id="ERL93522.1"/>
    </source>
</evidence>
<keyword evidence="3 6" id="KW-0103">Bromodomain</keyword>
<dbReference type="InterPro" id="IPR036427">
    <property type="entry name" value="Bromodomain-like_sf"/>
</dbReference>
<dbReference type="AlphaFoldDB" id="U4UK73"/>
<evidence type="ECO:0000256" key="5">
    <source>
        <dbReference type="ARBA" id="ARBA00023242"/>
    </source>
</evidence>
<feature type="compositionally biased region" description="Acidic residues" evidence="8">
    <location>
        <begin position="131"/>
        <end position="141"/>
    </location>
</feature>
<evidence type="ECO:0000259" key="9">
    <source>
        <dbReference type="PROSITE" id="PS50014"/>
    </source>
</evidence>
<keyword evidence="7" id="KW-0175">Coiled coil</keyword>
<name>U4UK73_DENPD</name>